<name>A0A649VED5_9CAUD</name>
<dbReference type="KEGG" id="vg:55624542"/>
<dbReference type="GeneID" id="55624542"/>
<dbReference type="EMBL" id="MN585993">
    <property type="protein sequence ID" value="QGJ90143.1"/>
    <property type="molecule type" value="Genomic_DNA"/>
</dbReference>
<gene>
    <name evidence="1" type="primary">106</name>
    <name evidence="1" type="ORF">PBI_INDLULAMITHI_106</name>
</gene>
<accession>A0A649VED5</accession>
<sequence>MGIAILDEGHKFTASFLASLNPPRWDIGIDLGDGTYDLIGFSVEEPNPEDMLVPRVIHFAPAFLHEFDSYPRAICDRFPQWKVSPYFVTYKSERLQRHWIWKRSKQFNEAGFELATWPD</sequence>
<keyword evidence="2" id="KW-1185">Reference proteome</keyword>
<organism evidence="1 2">
    <name type="scientific">Mycobacterium phage Indlulamithi</name>
    <dbReference type="NCBI Taxonomy" id="2656582"/>
    <lineage>
        <taxon>Viruses</taxon>
        <taxon>Duplodnaviria</taxon>
        <taxon>Heunggongvirae</taxon>
        <taxon>Uroviricota</taxon>
        <taxon>Caudoviricetes</taxon>
        <taxon>Indlulamithivirus</taxon>
        <taxon>Indlulamithivirus indlulamithi</taxon>
    </lineage>
</organism>
<proteinExistence type="predicted"/>
<reference evidence="1 2" key="1">
    <citation type="submission" date="2019-10" db="EMBL/GenBank/DDBJ databases">
        <authorList>
            <person name="Garlena R.A."/>
            <person name="Russell D.A."/>
            <person name="Pope W.H."/>
            <person name="Jacobs-Sera D."/>
            <person name="Hatfull G.F."/>
        </authorList>
    </citation>
    <scope>NUCLEOTIDE SEQUENCE [LARGE SCALE GENOMIC DNA]</scope>
</reference>
<dbReference type="Proteomes" id="UP000423609">
    <property type="component" value="Segment"/>
</dbReference>
<evidence type="ECO:0000313" key="1">
    <source>
        <dbReference type="EMBL" id="QGJ90143.1"/>
    </source>
</evidence>
<evidence type="ECO:0000313" key="2">
    <source>
        <dbReference type="Proteomes" id="UP000423609"/>
    </source>
</evidence>
<protein>
    <submittedName>
        <fullName evidence="1">Uncharacterized protein</fullName>
    </submittedName>
</protein>
<dbReference type="RefSeq" id="YP_009853857.1">
    <property type="nucleotide sequence ID" value="NC_048824.1"/>
</dbReference>